<feature type="chain" id="PRO_5002973992" evidence="1">
    <location>
        <begin position="29"/>
        <end position="369"/>
    </location>
</feature>
<accession>C6XQ53</accession>
<protein>
    <submittedName>
        <fullName evidence="2">Alpha amylase domain-containing protein</fullName>
    </submittedName>
</protein>
<dbReference type="eggNOG" id="COG4313">
    <property type="taxonomic scope" value="Bacteria"/>
</dbReference>
<organism evidence="2 3">
    <name type="scientific">Hirschia baltica (strain ATCC 49814 / DSM 5838 / IFAM 1418)</name>
    <dbReference type="NCBI Taxonomy" id="582402"/>
    <lineage>
        <taxon>Bacteria</taxon>
        <taxon>Pseudomonadati</taxon>
        <taxon>Pseudomonadota</taxon>
        <taxon>Alphaproteobacteria</taxon>
        <taxon>Hyphomonadales</taxon>
        <taxon>Hyphomonadaceae</taxon>
        <taxon>Hirschia</taxon>
    </lineage>
</organism>
<evidence type="ECO:0000256" key="1">
    <source>
        <dbReference type="SAM" id="SignalP"/>
    </source>
</evidence>
<sequence>MRIQMTRISKLSASAIALCVSISAPAFAHDGDGGKVNYATDHAPIGVMADHRHKKGEWMTSYRFMYMDMEGNRNGTDSLSNEEIVTTIPNKFAGMPSMPPTLRVVPNDMRMKMHMVGGMYGLSDRITLMAMGMYTTNDMNHTTYMGGMGTNILGEFNVETSGFGDTTIGAIIGLDEGKTPHQQFNVGLSLSLPTGSIEESAQVLTPMNMQPTLRSPYAMQLGSGTFDLKPSITARTLKGQWSLGGQASAVIRLNENDENYSLGNKFEATAWAAYEFIPSFSVSGRIRGETLGAIDGQDINIMAPVQTADPDNYGGEKIEALIGFNYVGQSGFLKSQRIAFEAGFPLYQDLNGPQMETDLTLNLGWQKAF</sequence>
<dbReference type="KEGG" id="hba:Hbal_0876"/>
<dbReference type="InterPro" id="IPR025737">
    <property type="entry name" value="FApF"/>
</dbReference>
<evidence type="ECO:0000313" key="2">
    <source>
        <dbReference type="EMBL" id="ACT58570.1"/>
    </source>
</evidence>
<dbReference type="EMBL" id="CP001678">
    <property type="protein sequence ID" value="ACT58570.1"/>
    <property type="molecule type" value="Genomic_DNA"/>
</dbReference>
<name>C6XQ53_HIRBI</name>
<keyword evidence="3" id="KW-1185">Reference proteome</keyword>
<proteinExistence type="predicted"/>
<reference evidence="3" key="1">
    <citation type="journal article" date="2011" name="J. Bacteriol.">
        <title>Genome sequences of eight morphologically diverse alphaproteobacteria.</title>
        <authorList>
            <consortium name="US DOE Joint Genome Institute"/>
            <person name="Brown P.J."/>
            <person name="Kysela D.T."/>
            <person name="Buechlein A."/>
            <person name="Hemmerich C."/>
            <person name="Brun Y.V."/>
        </authorList>
    </citation>
    <scope>NUCLEOTIDE SEQUENCE [LARGE SCALE GENOMIC DNA]</scope>
    <source>
        <strain evidence="3">ATCC 49814 / DSM 5838 / IFAM 1418</strain>
    </source>
</reference>
<evidence type="ECO:0000313" key="3">
    <source>
        <dbReference type="Proteomes" id="UP000002745"/>
    </source>
</evidence>
<gene>
    <name evidence="2" type="ordered locus">Hbal_0876</name>
</gene>
<dbReference type="AlphaFoldDB" id="C6XQ53"/>
<dbReference type="Proteomes" id="UP000002745">
    <property type="component" value="Chromosome"/>
</dbReference>
<dbReference type="STRING" id="582402.Hbal_0876"/>
<dbReference type="Pfam" id="PF13557">
    <property type="entry name" value="Phenol_MetA_deg"/>
    <property type="match status" value="1"/>
</dbReference>
<keyword evidence="1" id="KW-0732">Signal</keyword>
<feature type="signal peptide" evidence="1">
    <location>
        <begin position="1"/>
        <end position="28"/>
    </location>
</feature>
<dbReference type="HOGENOM" id="CLU_049139_0_0_5"/>